<protein>
    <recommendedName>
        <fullName evidence="4">Arylamine N-acetyltransferase</fullName>
    </recommendedName>
</protein>
<dbReference type="PANTHER" id="PTHR11786">
    <property type="entry name" value="N-HYDROXYARYLAMINE O-ACETYLTRANSFERASE"/>
    <property type="match status" value="1"/>
</dbReference>
<organism evidence="2 3">
    <name type="scientific">Polysphondylium violaceum</name>
    <dbReference type="NCBI Taxonomy" id="133409"/>
    <lineage>
        <taxon>Eukaryota</taxon>
        <taxon>Amoebozoa</taxon>
        <taxon>Evosea</taxon>
        <taxon>Eumycetozoa</taxon>
        <taxon>Dictyostelia</taxon>
        <taxon>Dictyosteliales</taxon>
        <taxon>Dictyosteliaceae</taxon>
        <taxon>Polysphondylium</taxon>
    </lineage>
</organism>
<dbReference type="OrthoDB" id="17550at2759"/>
<dbReference type="Pfam" id="PF00797">
    <property type="entry name" value="Acetyltransf_2"/>
    <property type="match status" value="1"/>
</dbReference>
<gene>
    <name evidence="2" type="ORF">CYY_009525</name>
</gene>
<evidence type="ECO:0000313" key="2">
    <source>
        <dbReference type="EMBL" id="KAF2069156.1"/>
    </source>
</evidence>
<dbReference type="GO" id="GO:0016407">
    <property type="term" value="F:acetyltransferase activity"/>
    <property type="evidence" value="ECO:0007669"/>
    <property type="project" value="InterPro"/>
</dbReference>
<keyword evidence="3" id="KW-1185">Reference proteome</keyword>
<dbReference type="PANTHER" id="PTHR11786:SF0">
    <property type="entry name" value="ARYLAMINE N-ACETYLTRANSFERASE 4-RELATED"/>
    <property type="match status" value="1"/>
</dbReference>
<comment type="similarity">
    <text evidence="1">Belongs to the arylamine N-acetyltransferase family.</text>
</comment>
<accession>A0A8J4PMQ1</accession>
<evidence type="ECO:0000313" key="3">
    <source>
        <dbReference type="Proteomes" id="UP000695562"/>
    </source>
</evidence>
<dbReference type="InterPro" id="IPR053710">
    <property type="entry name" value="Arylamine_NAT_domain_sf"/>
</dbReference>
<dbReference type="SUPFAM" id="SSF54001">
    <property type="entry name" value="Cysteine proteinases"/>
    <property type="match status" value="1"/>
</dbReference>
<sequence>MDFLDLFLKHCNLPKNFRCNNLNDVSTAMKAFQVTSPYNNLTIFDSSWEDKTFESITRKVLIEKTAGCCIELNSTFNHFLKLNGLDTKLVRVLHSDKNNHENLRHHYFTILKYKNIQYTVDVASGVASPLYPLRIDAQSDSDVVVGLNGLLFRSISNNDGSFLFQGNSSTSINEIKSHCWLNIYHYTLEPVVGYSQLSESQILGGLLHPQFNKGPMLNILTADENLNITGILTLTEKTLTENKPGNEKTKIPIKDNEMYNYYLKTRFNYQKYFQLKPSYYDSLNKRGHFKSKF</sequence>
<comment type="caution">
    <text evidence="2">The sequence shown here is derived from an EMBL/GenBank/DDBJ whole genome shotgun (WGS) entry which is preliminary data.</text>
</comment>
<dbReference type="Proteomes" id="UP000695562">
    <property type="component" value="Unassembled WGS sequence"/>
</dbReference>
<reference evidence="2" key="1">
    <citation type="submission" date="2020-01" db="EMBL/GenBank/DDBJ databases">
        <title>Development of genomics and gene disruption for Polysphondylium violaceum indicates a role for the polyketide synthase stlB in stalk morphogenesis.</title>
        <authorList>
            <person name="Narita B."/>
            <person name="Kawabe Y."/>
            <person name="Kin K."/>
            <person name="Saito T."/>
            <person name="Gibbs R."/>
            <person name="Kuspa A."/>
            <person name="Muzny D."/>
            <person name="Queller D."/>
            <person name="Richards S."/>
            <person name="Strassman J."/>
            <person name="Sucgang R."/>
            <person name="Worley K."/>
            <person name="Schaap P."/>
        </authorList>
    </citation>
    <scope>NUCLEOTIDE SEQUENCE</scope>
    <source>
        <strain evidence="2">QSvi11</strain>
    </source>
</reference>
<evidence type="ECO:0008006" key="4">
    <source>
        <dbReference type="Google" id="ProtNLM"/>
    </source>
</evidence>
<evidence type="ECO:0000256" key="1">
    <source>
        <dbReference type="ARBA" id="ARBA00006547"/>
    </source>
</evidence>
<dbReference type="AlphaFoldDB" id="A0A8J4PMQ1"/>
<proteinExistence type="inferred from homology"/>
<dbReference type="InterPro" id="IPR038765">
    <property type="entry name" value="Papain-like_cys_pep_sf"/>
</dbReference>
<name>A0A8J4PMQ1_9MYCE</name>
<dbReference type="InterPro" id="IPR001447">
    <property type="entry name" value="Arylamine_N-AcTrfase"/>
</dbReference>
<dbReference type="EMBL" id="AJWJ01000731">
    <property type="protein sequence ID" value="KAF2069156.1"/>
    <property type="molecule type" value="Genomic_DNA"/>
</dbReference>
<dbReference type="Gene3D" id="3.30.2140.20">
    <property type="match status" value="1"/>
</dbReference>